<dbReference type="InterPro" id="IPR027304">
    <property type="entry name" value="Trigger_fact/SurA_dom_sf"/>
</dbReference>
<dbReference type="PANTHER" id="PTHR47245:SF1">
    <property type="entry name" value="FOLDASE PROTEIN PRSA"/>
    <property type="match status" value="1"/>
</dbReference>
<proteinExistence type="predicted"/>
<dbReference type="InterPro" id="IPR000297">
    <property type="entry name" value="PPIase_PpiC"/>
</dbReference>
<evidence type="ECO:0000313" key="9">
    <source>
        <dbReference type="EMBL" id="UTY38375.1"/>
    </source>
</evidence>
<evidence type="ECO:0000256" key="5">
    <source>
        <dbReference type="ARBA" id="ARBA00023235"/>
    </source>
</evidence>
<keyword evidence="10" id="KW-1185">Reference proteome</keyword>
<evidence type="ECO:0000256" key="1">
    <source>
        <dbReference type="ARBA" id="ARBA00000971"/>
    </source>
</evidence>
<reference evidence="9" key="1">
    <citation type="submission" date="2022-07" db="EMBL/GenBank/DDBJ databases">
        <title>Faecal culturing of patients with breast cancer.</title>
        <authorList>
            <person name="Teng N.M.Y."/>
            <person name="Kiu R."/>
            <person name="Evans R."/>
            <person name="Baker D.J."/>
            <person name="Zenner C."/>
            <person name="Robinson S.D."/>
            <person name="Hall L.J."/>
        </authorList>
    </citation>
    <scope>NUCLEOTIDE SEQUENCE</scope>
    <source>
        <strain evidence="9">LH1062</strain>
    </source>
</reference>
<dbReference type="PANTHER" id="PTHR47245">
    <property type="entry name" value="PEPTIDYLPROLYL ISOMERASE"/>
    <property type="match status" value="1"/>
</dbReference>
<evidence type="ECO:0000256" key="3">
    <source>
        <dbReference type="ARBA" id="ARBA00022729"/>
    </source>
</evidence>
<feature type="signal peptide" evidence="7">
    <location>
        <begin position="1"/>
        <end position="23"/>
    </location>
</feature>
<feature type="domain" description="PpiC" evidence="8">
    <location>
        <begin position="156"/>
        <end position="259"/>
    </location>
</feature>
<dbReference type="Pfam" id="PF00639">
    <property type="entry name" value="Rotamase"/>
    <property type="match status" value="1"/>
</dbReference>
<keyword evidence="3 7" id="KW-0732">Signal</keyword>
<accession>A0ABY5I000</accession>
<protein>
    <recommendedName>
        <fullName evidence="2">peptidylprolyl isomerase</fullName>
        <ecNumber evidence="2">5.2.1.8</ecNumber>
    </recommendedName>
</protein>
<evidence type="ECO:0000313" key="10">
    <source>
        <dbReference type="Proteomes" id="UP001060112"/>
    </source>
</evidence>
<organism evidence="9 10">
    <name type="scientific">Allocoprobacillus halotolerans</name>
    <dbReference type="NCBI Taxonomy" id="2944914"/>
    <lineage>
        <taxon>Bacteria</taxon>
        <taxon>Bacillati</taxon>
        <taxon>Bacillota</taxon>
        <taxon>Erysipelotrichia</taxon>
        <taxon>Erysipelotrichales</taxon>
        <taxon>Erysipelotrichaceae</taxon>
        <taxon>Allocoprobacillus</taxon>
    </lineage>
</organism>
<gene>
    <name evidence="9" type="ORF">NMU03_11960</name>
</gene>
<evidence type="ECO:0000256" key="7">
    <source>
        <dbReference type="SAM" id="SignalP"/>
    </source>
</evidence>
<dbReference type="EMBL" id="CP101620">
    <property type="protein sequence ID" value="UTY38375.1"/>
    <property type="molecule type" value="Genomic_DNA"/>
</dbReference>
<sequence>MKQKKLMSLALASLLLLSGCSSKTVQEDGKDVVASIDESNLLADDLYQDLASSTQGKQALFSYVLDQLIRQNFPATDDMEENADELVENIETNFQNQYGDSAEEELQSALESAGVKNMAEYRDSLIQSLQYAEFLKKYVNDHFDEVFEDYYQQATPRTISLIKVSISDSENPTDQESEKLKEVQSLLKTNKSFDEIAYDYSDDDNTKSAKGNLGIVDTSTDLSSTYGKEVQTMALTLKEGEVSEMVQGSDGNYFLKCTSTSQETIKKELKTVDVDSPLLTYDDYMVYLAFQTYEIEYHDDTIKQTIQDIVDENLKIRDDLRKENA</sequence>
<evidence type="ECO:0000256" key="6">
    <source>
        <dbReference type="PROSITE-ProRule" id="PRU00278"/>
    </source>
</evidence>
<comment type="catalytic activity">
    <reaction evidence="1">
        <text>[protein]-peptidylproline (omega=180) = [protein]-peptidylproline (omega=0)</text>
        <dbReference type="Rhea" id="RHEA:16237"/>
        <dbReference type="Rhea" id="RHEA-COMP:10747"/>
        <dbReference type="Rhea" id="RHEA-COMP:10748"/>
        <dbReference type="ChEBI" id="CHEBI:83833"/>
        <dbReference type="ChEBI" id="CHEBI:83834"/>
        <dbReference type="EC" id="5.2.1.8"/>
    </reaction>
</comment>
<dbReference type="PROSITE" id="PS51257">
    <property type="entry name" value="PROKAR_LIPOPROTEIN"/>
    <property type="match status" value="1"/>
</dbReference>
<evidence type="ECO:0000256" key="2">
    <source>
        <dbReference type="ARBA" id="ARBA00013194"/>
    </source>
</evidence>
<dbReference type="Gene3D" id="3.10.50.40">
    <property type="match status" value="1"/>
</dbReference>
<keyword evidence="4 6" id="KW-0697">Rotamase</keyword>
<feature type="chain" id="PRO_5047469363" description="peptidylprolyl isomerase" evidence="7">
    <location>
        <begin position="24"/>
        <end position="325"/>
    </location>
</feature>
<dbReference type="GO" id="GO:0003755">
    <property type="term" value="F:peptidyl-prolyl cis-trans isomerase activity"/>
    <property type="evidence" value="ECO:0007669"/>
    <property type="project" value="UniProtKB-EC"/>
</dbReference>
<dbReference type="EC" id="5.2.1.8" evidence="2"/>
<keyword evidence="5 6" id="KW-0413">Isomerase</keyword>
<dbReference type="SUPFAM" id="SSF109998">
    <property type="entry name" value="Triger factor/SurA peptide-binding domain-like"/>
    <property type="match status" value="1"/>
</dbReference>
<dbReference type="InterPro" id="IPR046357">
    <property type="entry name" value="PPIase_dom_sf"/>
</dbReference>
<evidence type="ECO:0000256" key="4">
    <source>
        <dbReference type="ARBA" id="ARBA00023110"/>
    </source>
</evidence>
<name>A0ABY5I000_9FIRM</name>
<dbReference type="Proteomes" id="UP001060112">
    <property type="component" value="Chromosome"/>
</dbReference>
<dbReference type="SUPFAM" id="SSF54534">
    <property type="entry name" value="FKBP-like"/>
    <property type="match status" value="1"/>
</dbReference>
<evidence type="ECO:0000259" key="8">
    <source>
        <dbReference type="PROSITE" id="PS50198"/>
    </source>
</evidence>
<dbReference type="RefSeq" id="WP_290138658.1">
    <property type="nucleotide sequence ID" value="NZ_CP101620.1"/>
</dbReference>
<dbReference type="PROSITE" id="PS50198">
    <property type="entry name" value="PPIC_PPIASE_2"/>
    <property type="match status" value="1"/>
</dbReference>
<dbReference type="InterPro" id="IPR050245">
    <property type="entry name" value="PrsA_foldase"/>
</dbReference>